<geneLocation type="mitochondrion" evidence="2"/>
<keyword evidence="2" id="KW-0496">Mitochondrion</keyword>
<sequence length="187" mass="22177">MKKSINRIWPAEEVTMTLIKMIRIRIRRTIRRNRGLQTIRTITLRVITLRIITLKIIVAIQGAMERVKNNHNYKHSFLLALILNKLEVAIPKEVSDLVDFSSGILVLSLIVIFCVYNVFMFNISNWLLDKYDIEKKISYSWIKKIVERYRKYSFYYIIVEFIFIFALLLVIIITCLAILGISIFRLF</sequence>
<keyword evidence="1" id="KW-1133">Transmembrane helix</keyword>
<name>A0A386TYP8_9AGAR</name>
<organism evidence="2">
    <name type="scientific">Termitomyces sp</name>
    <dbReference type="NCBI Taxonomy" id="1916073"/>
    <lineage>
        <taxon>Eukaryota</taxon>
        <taxon>Fungi</taxon>
        <taxon>Dikarya</taxon>
        <taxon>Basidiomycota</taxon>
        <taxon>Agaricomycotina</taxon>
        <taxon>Agaricomycetes</taxon>
        <taxon>Agaricomycetidae</taxon>
        <taxon>Agaricales</taxon>
        <taxon>Tricholomatineae</taxon>
        <taxon>Lyophyllaceae</taxon>
        <taxon>Termitomyces</taxon>
    </lineage>
</organism>
<evidence type="ECO:0000313" key="2">
    <source>
        <dbReference type="EMBL" id="AYE93346.1"/>
    </source>
</evidence>
<reference evidence="2" key="1">
    <citation type="submission" date="2018-08" db="EMBL/GenBank/DDBJ databases">
        <title>Comparative mitochondrial genomics of the basidiomycete Termitomyces.</title>
        <authorList>
            <person name="Nieuwenhuis M."/>
        </authorList>
    </citation>
    <scope>NUCLEOTIDE SEQUENCE</scope>
    <source>
        <strain evidence="2">T32</strain>
    </source>
</reference>
<accession>A0A386TYP8</accession>
<feature type="transmembrane region" description="Helical" evidence="1">
    <location>
        <begin position="104"/>
        <end position="128"/>
    </location>
</feature>
<feature type="transmembrane region" description="Helical" evidence="1">
    <location>
        <begin position="154"/>
        <end position="184"/>
    </location>
</feature>
<protein>
    <submittedName>
        <fullName evidence="2">Uncharacterized protein</fullName>
    </submittedName>
</protein>
<keyword evidence="1" id="KW-0472">Membrane</keyword>
<dbReference type="EMBL" id="MH725797">
    <property type="protein sequence ID" value="AYE93346.1"/>
    <property type="molecule type" value="Genomic_DNA"/>
</dbReference>
<proteinExistence type="predicted"/>
<feature type="transmembrane region" description="Helical" evidence="1">
    <location>
        <begin position="42"/>
        <end position="64"/>
    </location>
</feature>
<keyword evidence="1" id="KW-0812">Transmembrane</keyword>
<evidence type="ECO:0000256" key="1">
    <source>
        <dbReference type="SAM" id="Phobius"/>
    </source>
</evidence>
<gene>
    <name evidence="2" type="ORF">C0992_000063</name>
</gene>
<dbReference type="AlphaFoldDB" id="A0A386TYP8"/>